<gene>
    <name evidence="2" type="ORF">OIU79_028371</name>
</gene>
<protein>
    <submittedName>
        <fullName evidence="2">Uncharacterized protein</fullName>
    </submittedName>
</protein>
<feature type="compositionally biased region" description="Pro residues" evidence="1">
    <location>
        <begin position="46"/>
        <end position="87"/>
    </location>
</feature>
<reference evidence="2" key="1">
    <citation type="submission" date="2022-11" db="EMBL/GenBank/DDBJ databases">
        <authorList>
            <person name="Hyden B.L."/>
            <person name="Feng K."/>
            <person name="Yates T."/>
            <person name="Jawdy S."/>
            <person name="Smart L.B."/>
            <person name="Muchero W."/>
        </authorList>
    </citation>
    <scope>NUCLEOTIDE SEQUENCE</scope>
    <source>
        <tissue evidence="2">Shoot tip</tissue>
    </source>
</reference>
<feature type="region of interest" description="Disordered" evidence="1">
    <location>
        <begin position="1"/>
        <end position="93"/>
    </location>
</feature>
<feature type="compositionally biased region" description="Low complexity" evidence="1">
    <location>
        <begin position="1"/>
        <end position="10"/>
    </location>
</feature>
<reference evidence="2" key="2">
    <citation type="journal article" date="2023" name="Int. J. Mol. Sci.">
        <title>De Novo Assembly and Annotation of 11 Diverse Shrub Willow (Salix) Genomes Reveals Novel Gene Organization in Sex-Linked Regions.</title>
        <authorList>
            <person name="Hyden B."/>
            <person name="Feng K."/>
            <person name="Yates T.B."/>
            <person name="Jawdy S."/>
            <person name="Cereghino C."/>
            <person name="Smart L.B."/>
            <person name="Muchero W."/>
        </authorList>
    </citation>
    <scope>NUCLEOTIDE SEQUENCE</scope>
    <source>
        <tissue evidence="2">Shoot tip</tissue>
    </source>
</reference>
<feature type="non-terminal residue" evidence="2">
    <location>
        <position position="93"/>
    </location>
</feature>
<dbReference type="Proteomes" id="UP001151532">
    <property type="component" value="Chromosome 16"/>
</dbReference>
<accession>A0A9Q0VX30</accession>
<dbReference type="EMBL" id="JAPFFK010000007">
    <property type="protein sequence ID" value="KAJ6755946.1"/>
    <property type="molecule type" value="Genomic_DNA"/>
</dbReference>
<proteinExistence type="predicted"/>
<evidence type="ECO:0000313" key="3">
    <source>
        <dbReference type="Proteomes" id="UP001151532"/>
    </source>
</evidence>
<feature type="compositionally biased region" description="Basic residues" evidence="1">
    <location>
        <begin position="11"/>
        <end position="21"/>
    </location>
</feature>
<comment type="caution">
    <text evidence="2">The sequence shown here is derived from an EMBL/GenBank/DDBJ whole genome shotgun (WGS) entry which is preliminary data.</text>
</comment>
<evidence type="ECO:0000313" key="2">
    <source>
        <dbReference type="EMBL" id="KAJ6755946.1"/>
    </source>
</evidence>
<dbReference type="AlphaFoldDB" id="A0A9Q0VX30"/>
<keyword evidence="3" id="KW-1185">Reference proteome</keyword>
<organism evidence="2 3">
    <name type="scientific">Salix purpurea</name>
    <name type="common">Purple osier willow</name>
    <dbReference type="NCBI Taxonomy" id="77065"/>
    <lineage>
        <taxon>Eukaryota</taxon>
        <taxon>Viridiplantae</taxon>
        <taxon>Streptophyta</taxon>
        <taxon>Embryophyta</taxon>
        <taxon>Tracheophyta</taxon>
        <taxon>Spermatophyta</taxon>
        <taxon>Magnoliopsida</taxon>
        <taxon>eudicotyledons</taxon>
        <taxon>Gunneridae</taxon>
        <taxon>Pentapetalae</taxon>
        <taxon>rosids</taxon>
        <taxon>fabids</taxon>
        <taxon>Malpighiales</taxon>
        <taxon>Salicaceae</taxon>
        <taxon>Saliceae</taxon>
        <taxon>Salix</taxon>
    </lineage>
</organism>
<name>A0A9Q0VX30_SALPP</name>
<sequence>MGNISNNNINGRRRHGIRHSHPPPPVAPATPEITPNRYVFAAATPSPSPSPYPNPPPYYQHPGYNHPPAPTMPAPVRSPPPGGPPGGPLGRRE</sequence>
<evidence type="ECO:0000256" key="1">
    <source>
        <dbReference type="SAM" id="MobiDB-lite"/>
    </source>
</evidence>